<dbReference type="InterPro" id="IPR013525">
    <property type="entry name" value="ABC2_TM"/>
</dbReference>
<evidence type="ECO:0000259" key="6">
    <source>
        <dbReference type="Pfam" id="PF01061"/>
    </source>
</evidence>
<comment type="subcellular location">
    <subcellularLocation>
        <location evidence="1">Membrane</location>
        <topology evidence="1">Multi-pass membrane protein</topology>
    </subcellularLocation>
</comment>
<keyword evidence="3 5" id="KW-1133">Transmembrane helix</keyword>
<dbReference type="Proteomes" id="UP000095094">
    <property type="component" value="Unassembled WGS sequence"/>
</dbReference>
<dbReference type="AlphaFoldDB" id="A0A1E5GVN1"/>
<protein>
    <recommendedName>
        <fullName evidence="6">ABC-2 type transporter transmembrane domain-containing protein</fullName>
    </recommendedName>
</protein>
<dbReference type="EMBL" id="MIJY01000012">
    <property type="protein sequence ID" value="OEG16739.1"/>
    <property type="molecule type" value="Genomic_DNA"/>
</dbReference>
<feature type="transmembrane region" description="Helical" evidence="5">
    <location>
        <begin position="105"/>
        <end position="127"/>
    </location>
</feature>
<evidence type="ECO:0000256" key="4">
    <source>
        <dbReference type="ARBA" id="ARBA00023136"/>
    </source>
</evidence>
<proteinExistence type="predicted"/>
<feature type="transmembrane region" description="Helical" evidence="5">
    <location>
        <begin position="38"/>
        <end position="64"/>
    </location>
</feature>
<evidence type="ECO:0000256" key="5">
    <source>
        <dbReference type="SAM" id="Phobius"/>
    </source>
</evidence>
<feature type="transmembrane region" description="Helical" evidence="5">
    <location>
        <begin position="133"/>
        <end position="157"/>
    </location>
</feature>
<keyword evidence="8" id="KW-1185">Reference proteome</keyword>
<comment type="caution">
    <text evidence="7">The sequence shown here is derived from an EMBL/GenBank/DDBJ whole genome shotgun (WGS) entry which is preliminary data.</text>
</comment>
<evidence type="ECO:0000256" key="3">
    <source>
        <dbReference type="ARBA" id="ARBA00022989"/>
    </source>
</evidence>
<dbReference type="GO" id="GO:0140359">
    <property type="term" value="F:ABC-type transporter activity"/>
    <property type="evidence" value="ECO:0007669"/>
    <property type="project" value="InterPro"/>
</dbReference>
<keyword evidence="4 5" id="KW-0472">Membrane</keyword>
<dbReference type="GO" id="GO:0016020">
    <property type="term" value="C:membrane"/>
    <property type="evidence" value="ECO:0007669"/>
    <property type="project" value="UniProtKB-SubCell"/>
</dbReference>
<dbReference type="Pfam" id="PF01061">
    <property type="entry name" value="ABC2_membrane"/>
    <property type="match status" value="1"/>
</dbReference>
<name>A0A1E5GVN1_9ENTE</name>
<evidence type="ECO:0000256" key="2">
    <source>
        <dbReference type="ARBA" id="ARBA00022692"/>
    </source>
</evidence>
<accession>A0A1E5GVN1</accession>
<keyword evidence="2 5" id="KW-0812">Transmembrane</keyword>
<dbReference type="RefSeq" id="WP_069663136.1">
    <property type="nucleotide sequence ID" value="NZ_JBHUJJ010000001.1"/>
</dbReference>
<reference evidence="8" key="1">
    <citation type="submission" date="2016-09" db="EMBL/GenBank/DDBJ databases">
        <authorList>
            <person name="Gulvik C.A."/>
        </authorList>
    </citation>
    <scope>NUCLEOTIDE SEQUENCE [LARGE SCALE GENOMIC DNA]</scope>
    <source>
        <strain evidence="8">LMG 8895</strain>
    </source>
</reference>
<evidence type="ECO:0000313" key="7">
    <source>
        <dbReference type="EMBL" id="OEG16739.1"/>
    </source>
</evidence>
<evidence type="ECO:0000313" key="8">
    <source>
        <dbReference type="Proteomes" id="UP000095094"/>
    </source>
</evidence>
<organism evidence="7 8">
    <name type="scientific">Enterococcus termitis</name>
    <dbReference type="NCBI Taxonomy" id="332950"/>
    <lineage>
        <taxon>Bacteria</taxon>
        <taxon>Bacillati</taxon>
        <taxon>Bacillota</taxon>
        <taxon>Bacilli</taxon>
        <taxon>Lactobacillales</taxon>
        <taxon>Enterococcaceae</taxon>
        <taxon>Enterococcus</taxon>
    </lineage>
</organism>
<evidence type="ECO:0000256" key="1">
    <source>
        <dbReference type="ARBA" id="ARBA00004141"/>
    </source>
</evidence>
<gene>
    <name evidence="7" type="ORF">BCR25_03830</name>
</gene>
<sequence>MANIMSFKRIIISYKALTNTEGIKYKLFDMTLSPVAEYILYSVIISSVANESYIIAMLIGMIMFKGGDRIVTNMSNSLRTEKRYKVLELLVASPTSFFKICIDRLLFCLVESMLFVALNFFVLLIIFQLNIKIGALLISLTAITFTLLSASSLALLYTPLILPMKNVNLFSNITSSILMVFSGAIVSVPDHTLFRYFPLRNSITAAREILLKNNYNILNLLIQEALITMIIFLFSYIFFLVSEKMVRRNGGFVDNYF</sequence>
<feature type="transmembrane region" description="Helical" evidence="5">
    <location>
        <begin position="220"/>
        <end position="241"/>
    </location>
</feature>
<feature type="transmembrane region" description="Helical" evidence="5">
    <location>
        <begin position="169"/>
        <end position="188"/>
    </location>
</feature>
<feature type="domain" description="ABC-2 type transporter transmembrane" evidence="6">
    <location>
        <begin position="29"/>
        <end position="213"/>
    </location>
</feature>